<keyword evidence="3" id="KW-1185">Reference proteome</keyword>
<dbReference type="EC" id="3.5.5.1" evidence="2"/>
<dbReference type="SUPFAM" id="SSF56317">
    <property type="entry name" value="Carbon-nitrogen hydrolase"/>
    <property type="match status" value="1"/>
</dbReference>
<comment type="similarity">
    <text evidence="1">Belongs to the carbon-nitrogen hydrolase superfamily. Nitrilase family.</text>
</comment>
<dbReference type="InterPro" id="IPR044149">
    <property type="entry name" value="Nitrilases_CHs"/>
</dbReference>
<reference evidence="2 3" key="1">
    <citation type="submission" date="2019-03" db="EMBL/GenBank/DDBJ databases">
        <title>Deep-cultivation of Planctomycetes and their phenomic and genomic characterization uncovers novel biology.</title>
        <authorList>
            <person name="Wiegand S."/>
            <person name="Jogler M."/>
            <person name="Boedeker C."/>
            <person name="Pinto D."/>
            <person name="Vollmers J."/>
            <person name="Rivas-Marin E."/>
            <person name="Kohn T."/>
            <person name="Peeters S.H."/>
            <person name="Heuer A."/>
            <person name="Rast P."/>
            <person name="Oberbeckmann S."/>
            <person name="Bunk B."/>
            <person name="Jeske O."/>
            <person name="Meyerdierks A."/>
            <person name="Storesund J.E."/>
            <person name="Kallscheuer N."/>
            <person name="Luecker S."/>
            <person name="Lage O.M."/>
            <person name="Pohl T."/>
            <person name="Merkel B.J."/>
            <person name="Hornburger P."/>
            <person name="Mueller R.-W."/>
            <person name="Bruemmer F."/>
            <person name="Labrenz M."/>
            <person name="Spormann A.M."/>
            <person name="Op den Camp H."/>
            <person name="Overmann J."/>
            <person name="Amann R."/>
            <person name="Jetten M.S.M."/>
            <person name="Mascher T."/>
            <person name="Medema M.H."/>
            <person name="Devos D.P."/>
            <person name="Kaster A.-K."/>
            <person name="Ovreas L."/>
            <person name="Rohde M."/>
            <person name="Galperin M.Y."/>
            <person name="Jogler C."/>
        </authorList>
    </citation>
    <scope>NUCLEOTIDE SEQUENCE [LARGE SCALE GENOMIC DNA]</scope>
    <source>
        <strain evidence="2 3">Enr10</strain>
    </source>
</reference>
<dbReference type="InterPro" id="IPR036526">
    <property type="entry name" value="C-N_Hydrolase_sf"/>
</dbReference>
<dbReference type="CDD" id="cd07564">
    <property type="entry name" value="nitrilases_CHs"/>
    <property type="match status" value="1"/>
</dbReference>
<dbReference type="PROSITE" id="PS50263">
    <property type="entry name" value="CN_HYDROLASE"/>
    <property type="match status" value="1"/>
</dbReference>
<evidence type="ECO:0000313" key="3">
    <source>
        <dbReference type="Proteomes" id="UP000315647"/>
    </source>
</evidence>
<sequence>MWYLLMTYPAFKAALAHVAPVFLDKDRTVEKACSLMREAARNGAELIVFPETYIPAFPVWCALQAPIHNHDLFRELAANTIQADGPELATIAEMARECGIFVSMGFNEGTTVSGGCIWNANVLISDEGTVLNHHRKIVPTFYEKLVWAPGDGAGLVVSPTRLGRVGMLICGENTNPLARFTLLAQGEQVHLSTYPPVWPSHDPAVHENYDLKNAILIRAGAHSFEGKLFNLVASGYLDREARDRLAGRDQEAGRILDASPRGISVAIGPNGTPISEIRQEEEGLLYADVDLSLCVEPKQLHDLVGGYNRFDIFQLTVDRSAQRPIRFRANGTDEDNDTPEADTLTFRS</sequence>
<dbReference type="Gene3D" id="3.60.110.10">
    <property type="entry name" value="Carbon-nitrogen hydrolase"/>
    <property type="match status" value="1"/>
</dbReference>
<dbReference type="EMBL" id="CP037421">
    <property type="protein sequence ID" value="QDT29527.1"/>
    <property type="molecule type" value="Genomic_DNA"/>
</dbReference>
<dbReference type="AlphaFoldDB" id="A0A517QD16"/>
<dbReference type="PANTHER" id="PTHR46044">
    <property type="entry name" value="NITRILASE"/>
    <property type="match status" value="1"/>
</dbReference>
<accession>A0A517QD16</accession>
<keyword evidence="2" id="KW-0378">Hydrolase</keyword>
<dbReference type="Proteomes" id="UP000315647">
    <property type="component" value="Chromosome"/>
</dbReference>
<dbReference type="InterPro" id="IPR003010">
    <property type="entry name" value="C-N_Hydrolase"/>
</dbReference>
<accession>A0A518ACV9</accession>
<evidence type="ECO:0000313" key="2">
    <source>
        <dbReference type="EMBL" id="QDT29527.1"/>
    </source>
</evidence>
<gene>
    <name evidence="2" type="ORF">Enr10x_48820</name>
</gene>
<evidence type="ECO:0000256" key="1">
    <source>
        <dbReference type="ARBA" id="ARBA00008129"/>
    </source>
</evidence>
<dbReference type="Pfam" id="PF00795">
    <property type="entry name" value="CN_hydrolase"/>
    <property type="match status" value="1"/>
</dbReference>
<dbReference type="GO" id="GO:0000257">
    <property type="term" value="F:nitrilase activity"/>
    <property type="evidence" value="ECO:0007669"/>
    <property type="project" value="UniProtKB-EC"/>
</dbReference>
<organism evidence="2 3">
    <name type="scientific">Gimesia panareensis</name>
    <dbReference type="NCBI Taxonomy" id="2527978"/>
    <lineage>
        <taxon>Bacteria</taxon>
        <taxon>Pseudomonadati</taxon>
        <taxon>Planctomycetota</taxon>
        <taxon>Planctomycetia</taxon>
        <taxon>Planctomycetales</taxon>
        <taxon>Planctomycetaceae</taxon>
        <taxon>Gimesia</taxon>
    </lineage>
</organism>
<dbReference type="PANTHER" id="PTHR46044:SF2">
    <property type="entry name" value="CN HYDROLASE DOMAIN-CONTAINING PROTEIN"/>
    <property type="match status" value="1"/>
</dbReference>
<proteinExistence type="inferred from homology"/>
<name>A0A517QD16_9PLAN</name>
<protein>
    <submittedName>
        <fullName evidence="2">Nitrilase</fullName>
        <ecNumber evidence="2">3.5.5.1</ecNumber>
    </submittedName>
</protein>